<dbReference type="PANTHER" id="PTHR43808">
    <property type="entry name" value="ACETYLORNITHINE DEACETYLASE"/>
    <property type="match status" value="1"/>
</dbReference>
<dbReference type="Gene3D" id="3.40.630.10">
    <property type="entry name" value="Zn peptidases"/>
    <property type="match status" value="1"/>
</dbReference>
<evidence type="ECO:0008006" key="3">
    <source>
        <dbReference type="Google" id="ProtNLM"/>
    </source>
</evidence>
<name>A0A179T1F3_9BACI</name>
<dbReference type="Proteomes" id="UP000078534">
    <property type="component" value="Unassembled WGS sequence"/>
</dbReference>
<dbReference type="Pfam" id="PF01546">
    <property type="entry name" value="Peptidase_M20"/>
    <property type="match status" value="1"/>
</dbReference>
<keyword evidence="2" id="KW-1185">Reference proteome</keyword>
<gene>
    <name evidence="1" type="ORF">A6K24_20215</name>
</gene>
<dbReference type="PIRSF" id="PIRSF010386">
    <property type="entry name" value="RocB"/>
    <property type="match status" value="1"/>
</dbReference>
<protein>
    <recommendedName>
        <fullName evidence="3">M20/M25/M40 family metallo-hydrolase</fullName>
    </recommendedName>
</protein>
<organism evidence="1 2">
    <name type="scientific">Metabacillus litoralis</name>
    <dbReference type="NCBI Taxonomy" id="152268"/>
    <lineage>
        <taxon>Bacteria</taxon>
        <taxon>Bacillati</taxon>
        <taxon>Bacillota</taxon>
        <taxon>Bacilli</taxon>
        <taxon>Bacillales</taxon>
        <taxon>Bacillaceae</taxon>
        <taxon>Metabacillus</taxon>
    </lineage>
</organism>
<dbReference type="AlphaFoldDB" id="A0A179T1F3"/>
<dbReference type="EMBL" id="LWSG01000009">
    <property type="protein sequence ID" value="OAS87531.1"/>
    <property type="molecule type" value="Genomic_DNA"/>
</dbReference>
<accession>A0A179T1F3</accession>
<evidence type="ECO:0000313" key="1">
    <source>
        <dbReference type="EMBL" id="OAS87531.1"/>
    </source>
</evidence>
<dbReference type="OrthoDB" id="9815360at2"/>
<dbReference type="RefSeq" id="WP_066330263.1">
    <property type="nucleotide sequence ID" value="NZ_LWSG01000009.1"/>
</dbReference>
<dbReference type="InterPro" id="IPR002933">
    <property type="entry name" value="Peptidase_M20"/>
</dbReference>
<proteinExistence type="predicted"/>
<dbReference type="InterPro" id="IPR012166">
    <property type="entry name" value="Uncharacterised_RocB"/>
</dbReference>
<comment type="caution">
    <text evidence="1">The sequence shown here is derived from an EMBL/GenBank/DDBJ whole genome shotgun (WGS) entry which is preliminary data.</text>
</comment>
<reference evidence="2" key="1">
    <citation type="submission" date="2016-04" db="EMBL/GenBank/DDBJ databases">
        <authorList>
            <person name="Lyu Z."/>
            <person name="Lyu W."/>
        </authorList>
    </citation>
    <scope>NUCLEOTIDE SEQUENCE [LARGE SCALE GENOMIC DNA]</scope>
    <source>
        <strain evidence="2">C44</strain>
    </source>
</reference>
<dbReference type="PANTHER" id="PTHR43808:SF27">
    <property type="entry name" value="PROTEIN ROCB"/>
    <property type="match status" value="1"/>
</dbReference>
<dbReference type="InterPro" id="IPR050072">
    <property type="entry name" value="Peptidase_M20A"/>
</dbReference>
<dbReference type="SUPFAM" id="SSF53187">
    <property type="entry name" value="Zn-dependent exopeptidases"/>
    <property type="match status" value="1"/>
</dbReference>
<dbReference type="GO" id="GO:0016787">
    <property type="term" value="F:hydrolase activity"/>
    <property type="evidence" value="ECO:0007669"/>
    <property type="project" value="InterPro"/>
</dbReference>
<evidence type="ECO:0000313" key="2">
    <source>
        <dbReference type="Proteomes" id="UP000078534"/>
    </source>
</evidence>
<dbReference type="STRING" id="152268.A6K24_20215"/>
<sequence length="538" mass="60915">MKWQTRDQLVKLITELVEHASITGSQGEVALGKHIYGLLKERNYFQNHPEFLELHPVDDGRSFVTALVKQGETEETIVLLSHYDVVDVKDYGDLAHLAFCPAQLTNELKARGSRLSKIVRDDLDNGEWLFGRGTMDMKAGLTVQLAMLERAMSGEFKGNILLVTVPDEEVNSAGMLCAVTVLNELKQRFGLTYKTCINSEPMFAKYPNDQNLYIYTGSIGKVLAGFYCNGIETHVGEPFSGLNANLLLSEINRLMELNDSFCEQVGDEITPPPTSLMMRDLKTEYSVQIPHTSVSMYNLLMMDRSFSELHEKLVQIAKEAALNVESFYQERVQRYNQFLSFAPLDFKVNVFTFQELLQKAISRYGDKEIERRINDLSANRGDKDDRDFSTKLAADLAGLCKEYAPMIVVFYSPPYYPAVSSKEDLLIQKTIGEVISLAKAQYQIELKQQNYFPGLCDLSFVQLTDKGQSVTQLTANMPLYGNGFQLPLREIQNLNIPVLNIGPIGRDPHKWTERLHIPYAFDMFPELLSLSIKTIFAD</sequence>